<evidence type="ECO:0000259" key="8">
    <source>
        <dbReference type="PROSITE" id="PS00498"/>
    </source>
</evidence>
<dbReference type="InterPro" id="IPR013788">
    <property type="entry name" value="Hemocyanin/hexamerin"/>
</dbReference>
<gene>
    <name evidence="9" type="ORF">QH73_0005530</name>
</gene>
<dbReference type="OrthoDB" id="2874181at2"/>
<evidence type="ECO:0000313" key="9">
    <source>
        <dbReference type="EMBL" id="NHC34128.1"/>
    </source>
</evidence>
<keyword evidence="10" id="KW-1185">Reference proteome</keyword>
<dbReference type="SUPFAM" id="SSF48056">
    <property type="entry name" value="Di-copper centre-containing domain"/>
    <property type="match status" value="1"/>
</dbReference>
<dbReference type="Pfam" id="PF00264">
    <property type="entry name" value="Tyrosinase"/>
    <property type="match status" value="1"/>
</dbReference>
<dbReference type="InterPro" id="IPR002227">
    <property type="entry name" value="Tyrosinase_Cu-bd"/>
</dbReference>
<feature type="compositionally biased region" description="Low complexity" evidence="6">
    <location>
        <begin position="334"/>
        <end position="351"/>
    </location>
</feature>
<comment type="cofactor">
    <cofactor evidence="1">
        <name>Cu(2+)</name>
        <dbReference type="ChEBI" id="CHEBI:29036"/>
    </cofactor>
</comment>
<dbReference type="PROSITE" id="PS00497">
    <property type="entry name" value="TYROSINASE_1"/>
    <property type="match status" value="1"/>
</dbReference>
<dbReference type="GO" id="GO:0004097">
    <property type="term" value="F:catechol oxidase activity"/>
    <property type="evidence" value="ECO:0007669"/>
    <property type="project" value="InterPro"/>
</dbReference>
<feature type="domain" description="Tyrosinase copper-binding" evidence="7">
    <location>
        <begin position="107"/>
        <end position="124"/>
    </location>
</feature>
<dbReference type="PRINTS" id="PR00092">
    <property type="entry name" value="TYROSINASE"/>
</dbReference>
<dbReference type="EMBL" id="JTJC03000001">
    <property type="protein sequence ID" value="NHC34128.1"/>
    <property type="molecule type" value="Genomic_DNA"/>
</dbReference>
<dbReference type="InterPro" id="IPR006311">
    <property type="entry name" value="TAT_signal"/>
</dbReference>
<evidence type="ECO:0000259" key="7">
    <source>
        <dbReference type="PROSITE" id="PS00497"/>
    </source>
</evidence>
<reference evidence="9 10" key="1">
    <citation type="journal article" date="2015" name="Genome Announc.">
        <title>Draft Genome Sequence of the Terrestrial Cyanobacterium Scytonema millei VB511283, Isolated from Eastern India.</title>
        <authorList>
            <person name="Sen D."/>
            <person name="Chandrababunaidu M.M."/>
            <person name="Singh D."/>
            <person name="Sanghi N."/>
            <person name="Ghorai A."/>
            <person name="Mishra G.P."/>
            <person name="Madduluri M."/>
            <person name="Adhikary S.P."/>
            <person name="Tripathy S."/>
        </authorList>
    </citation>
    <scope>NUCLEOTIDE SEQUENCE [LARGE SCALE GENOMIC DNA]</scope>
    <source>
        <strain evidence="9 10">VB511283</strain>
    </source>
</reference>
<keyword evidence="3" id="KW-0479">Metal-binding</keyword>
<dbReference type="PROSITE" id="PS00498">
    <property type="entry name" value="TYROSINASE_2"/>
    <property type="match status" value="1"/>
</dbReference>
<dbReference type="Pfam" id="PF12142">
    <property type="entry name" value="PPO1_DWL"/>
    <property type="match status" value="1"/>
</dbReference>
<dbReference type="Pfam" id="PF25271">
    <property type="entry name" value="DUF7868"/>
    <property type="match status" value="1"/>
</dbReference>
<dbReference type="PROSITE" id="PS51318">
    <property type="entry name" value="TAT"/>
    <property type="match status" value="1"/>
</dbReference>
<comment type="similarity">
    <text evidence="2">Belongs to the tyrosinase family.</text>
</comment>
<name>A0A9X5E3I9_9CYAN</name>
<proteinExistence type="inferred from homology"/>
<dbReference type="PROSITE" id="PS00210">
    <property type="entry name" value="HEMOCYANIN_2"/>
    <property type="match status" value="1"/>
</dbReference>
<organism evidence="9 10">
    <name type="scientific">Scytonema millei VB511283</name>
    <dbReference type="NCBI Taxonomy" id="1245923"/>
    <lineage>
        <taxon>Bacteria</taxon>
        <taxon>Bacillati</taxon>
        <taxon>Cyanobacteriota</taxon>
        <taxon>Cyanophyceae</taxon>
        <taxon>Nostocales</taxon>
        <taxon>Scytonemataceae</taxon>
        <taxon>Scytonema</taxon>
    </lineage>
</organism>
<evidence type="ECO:0000256" key="4">
    <source>
        <dbReference type="ARBA" id="ARBA00023002"/>
    </source>
</evidence>
<evidence type="ECO:0000256" key="5">
    <source>
        <dbReference type="ARBA" id="ARBA00023008"/>
    </source>
</evidence>
<feature type="domain" description="Tyrosinase copper-binding" evidence="8">
    <location>
        <begin position="254"/>
        <end position="265"/>
    </location>
</feature>
<dbReference type="Proteomes" id="UP000031532">
    <property type="component" value="Unassembled WGS sequence"/>
</dbReference>
<dbReference type="InterPro" id="IPR008922">
    <property type="entry name" value="Di-copper_centre_dom_sf"/>
</dbReference>
<keyword evidence="5" id="KW-0186">Copper</keyword>
<dbReference type="InterPro" id="IPR057190">
    <property type="entry name" value="DUF7868"/>
</dbReference>
<protein>
    <submittedName>
        <fullName evidence="9">Catechol oxidase</fullName>
    </submittedName>
</protein>
<evidence type="ECO:0000256" key="3">
    <source>
        <dbReference type="ARBA" id="ARBA00022723"/>
    </source>
</evidence>
<dbReference type="Gene3D" id="1.10.1280.10">
    <property type="entry name" value="Di-copper center containing domain from catechol oxidase"/>
    <property type="match status" value="1"/>
</dbReference>
<keyword evidence="4" id="KW-0560">Oxidoreductase</keyword>
<evidence type="ECO:0000256" key="1">
    <source>
        <dbReference type="ARBA" id="ARBA00001973"/>
    </source>
</evidence>
<accession>A0A9X5E3I9</accession>
<evidence type="ECO:0000256" key="2">
    <source>
        <dbReference type="ARBA" id="ARBA00009928"/>
    </source>
</evidence>
<sequence>MSYELSRRQVLKLAGFLSAGTAAVGSVPIVSRFFADRANAQTGTIYVRENIYTFIQSPQKVAALRRGIQVMKSRPDTNPTSWIYQANMHGIPSGETRRLTAWRTCQHGTFYFFPWHRMYLYYFERILRQASGDPTLALPYWNYSDSVEQRVLPAPFRIPADSTNPLYSDRGSSINVNQGDPLPEADVRYADAFQRTNFFHTTDGGRSFGGRRVTEANANTHRANGYGDLERRPHNGIHSRIGGLMGSVPTAARDPIFWLHHANIDRLWERWLRLGGGRANPTTNSDWMNDTFIFFDENGAQIQLRGRDVLDTATQLNYLYDDPLSRRNRSVAPSSQSTDTSTQQTDTSTQQQITMSANDRQLTIVLSDAPLTLSAPAQDLVRTRALTAESALTLNITGVEYNPDNPIPYDIYINLPEGVAPDPYGPYYAGILSLFSLPQRGTFRLDITSTVRQLQRRSLMTGDFISVTFVPPYRQIQQDRSTQDRQAQLQGAVRFSGVTLTRE</sequence>
<dbReference type="InterPro" id="IPR022739">
    <property type="entry name" value="Polyphenol_oxidase_cen"/>
</dbReference>
<dbReference type="AlphaFoldDB" id="A0A9X5E3I9"/>
<dbReference type="InterPro" id="IPR050316">
    <property type="entry name" value="Tyrosinase/Hemocyanin"/>
</dbReference>
<dbReference type="PANTHER" id="PTHR11474:SF76">
    <property type="entry name" value="SHKT DOMAIN-CONTAINING PROTEIN"/>
    <property type="match status" value="1"/>
</dbReference>
<dbReference type="GO" id="GO:0046872">
    <property type="term" value="F:metal ion binding"/>
    <property type="evidence" value="ECO:0007669"/>
    <property type="project" value="UniProtKB-KW"/>
</dbReference>
<dbReference type="RefSeq" id="WP_039715539.1">
    <property type="nucleotide sequence ID" value="NZ_JTJC03000001.1"/>
</dbReference>
<evidence type="ECO:0000256" key="6">
    <source>
        <dbReference type="SAM" id="MobiDB-lite"/>
    </source>
</evidence>
<evidence type="ECO:0000313" key="10">
    <source>
        <dbReference type="Proteomes" id="UP000031532"/>
    </source>
</evidence>
<comment type="caution">
    <text evidence="9">The sequence shown here is derived from an EMBL/GenBank/DDBJ whole genome shotgun (WGS) entry which is preliminary data.</text>
</comment>
<feature type="region of interest" description="Disordered" evidence="6">
    <location>
        <begin position="325"/>
        <end position="351"/>
    </location>
</feature>
<dbReference type="PANTHER" id="PTHR11474">
    <property type="entry name" value="TYROSINASE FAMILY MEMBER"/>
    <property type="match status" value="1"/>
</dbReference>